<organism evidence="1 2">
    <name type="scientific">Allacma fusca</name>
    <dbReference type="NCBI Taxonomy" id="39272"/>
    <lineage>
        <taxon>Eukaryota</taxon>
        <taxon>Metazoa</taxon>
        <taxon>Ecdysozoa</taxon>
        <taxon>Arthropoda</taxon>
        <taxon>Hexapoda</taxon>
        <taxon>Collembola</taxon>
        <taxon>Symphypleona</taxon>
        <taxon>Sminthuridae</taxon>
        <taxon>Allacma</taxon>
    </lineage>
</organism>
<keyword evidence="2" id="KW-1185">Reference proteome</keyword>
<feature type="non-terminal residue" evidence="1">
    <location>
        <position position="1"/>
    </location>
</feature>
<dbReference type="Proteomes" id="UP000708208">
    <property type="component" value="Unassembled WGS sequence"/>
</dbReference>
<comment type="caution">
    <text evidence="1">The sequence shown here is derived from an EMBL/GenBank/DDBJ whole genome shotgun (WGS) entry which is preliminary data.</text>
</comment>
<accession>A0A8J2Q0F4</accession>
<evidence type="ECO:0000313" key="1">
    <source>
        <dbReference type="EMBL" id="CAG7828736.1"/>
    </source>
</evidence>
<reference evidence="1" key="1">
    <citation type="submission" date="2021-06" db="EMBL/GenBank/DDBJ databases">
        <authorList>
            <person name="Hodson N. C."/>
            <person name="Mongue J. A."/>
            <person name="Jaron S. K."/>
        </authorList>
    </citation>
    <scope>NUCLEOTIDE SEQUENCE</scope>
</reference>
<protein>
    <submittedName>
        <fullName evidence="1">Uncharacterized protein</fullName>
    </submittedName>
</protein>
<dbReference type="AlphaFoldDB" id="A0A8J2Q0F4"/>
<dbReference type="EMBL" id="CAJVCH010548623">
    <property type="protein sequence ID" value="CAG7828736.1"/>
    <property type="molecule type" value="Genomic_DNA"/>
</dbReference>
<name>A0A8J2Q0F4_9HEXA</name>
<gene>
    <name evidence="1" type="ORF">AFUS01_LOCUS38645</name>
</gene>
<evidence type="ECO:0000313" key="2">
    <source>
        <dbReference type="Proteomes" id="UP000708208"/>
    </source>
</evidence>
<proteinExistence type="predicted"/>
<sequence>KLPRGEELGHLLLSDHNHRQLGDFRNGDSGARYLSVSDIVGEESNILGSSTHRQVIGEGDGFDVDRKRPYDAAAAADIVGDSSYPAPKSIIDPVKTVVDASNHMNDKDQSLHIQA</sequence>